<feature type="signal peptide" evidence="1">
    <location>
        <begin position="1"/>
        <end position="20"/>
    </location>
</feature>
<evidence type="ECO:0000313" key="3">
    <source>
        <dbReference type="Proteomes" id="UP001388673"/>
    </source>
</evidence>
<evidence type="ECO:0000313" key="2">
    <source>
        <dbReference type="EMBL" id="KAK8865642.1"/>
    </source>
</evidence>
<accession>A0AAW0Z4F3</accession>
<dbReference type="Proteomes" id="UP001388673">
    <property type="component" value="Unassembled WGS sequence"/>
</dbReference>
<keyword evidence="1" id="KW-0732">Signal</keyword>
<dbReference type="RefSeq" id="XP_066805121.1">
    <property type="nucleotide sequence ID" value="XM_066943920.1"/>
</dbReference>
<dbReference type="AlphaFoldDB" id="A0AAW0Z4F3"/>
<organism evidence="2 3">
    <name type="scientific">Kwoniella newhampshirensis</name>
    <dbReference type="NCBI Taxonomy" id="1651941"/>
    <lineage>
        <taxon>Eukaryota</taxon>
        <taxon>Fungi</taxon>
        <taxon>Dikarya</taxon>
        <taxon>Basidiomycota</taxon>
        <taxon>Agaricomycotina</taxon>
        <taxon>Tremellomycetes</taxon>
        <taxon>Tremellales</taxon>
        <taxon>Cryptococcaceae</taxon>
        <taxon>Kwoniella</taxon>
    </lineage>
</organism>
<reference evidence="2 3" key="1">
    <citation type="journal article" date="2024" name="bioRxiv">
        <title>Comparative genomics of Cryptococcus and Kwoniella reveals pathogenesis evolution and contrasting karyotype dynamics via intercentromeric recombination or chromosome fusion.</title>
        <authorList>
            <person name="Coelho M.A."/>
            <person name="David-Palma M."/>
            <person name="Shea T."/>
            <person name="Bowers K."/>
            <person name="McGinley-Smith S."/>
            <person name="Mohammad A.W."/>
            <person name="Gnirke A."/>
            <person name="Yurkov A.M."/>
            <person name="Nowrousian M."/>
            <person name="Sun S."/>
            <person name="Cuomo C.A."/>
            <person name="Heitman J."/>
        </authorList>
    </citation>
    <scope>NUCLEOTIDE SEQUENCE [LARGE SCALE GENOMIC DNA]</scope>
    <source>
        <strain evidence="2 3">CBS 13917</strain>
    </source>
</reference>
<gene>
    <name evidence="2" type="ORF">IAR55_000787</name>
</gene>
<proteinExistence type="predicted"/>
<protein>
    <submittedName>
        <fullName evidence="2">Uncharacterized protein</fullName>
    </submittedName>
</protein>
<name>A0AAW0Z4F3_9TREE</name>
<keyword evidence="3" id="KW-1185">Reference proteome</keyword>
<dbReference type="EMBL" id="JBCAWK010000002">
    <property type="protein sequence ID" value="KAK8865642.1"/>
    <property type="molecule type" value="Genomic_DNA"/>
</dbReference>
<feature type="chain" id="PRO_5044013271" evidence="1">
    <location>
        <begin position="21"/>
        <end position="76"/>
    </location>
</feature>
<comment type="caution">
    <text evidence="2">The sequence shown here is derived from an EMBL/GenBank/DDBJ whole genome shotgun (WGS) entry which is preliminary data.</text>
</comment>
<sequence length="76" mass="8855">MTRLLDLTYLFVMVLPMVLGRPLFQPRDLGYSINLEPEGAQEQAMIHVPVDIRAYEVPRRELTSGRTIFFRFSLTK</sequence>
<dbReference type="KEGG" id="kne:92178046"/>
<evidence type="ECO:0000256" key="1">
    <source>
        <dbReference type="SAM" id="SignalP"/>
    </source>
</evidence>
<dbReference type="GeneID" id="92178046"/>